<dbReference type="GO" id="GO:0048511">
    <property type="term" value="P:rhythmic process"/>
    <property type="evidence" value="ECO:0007669"/>
    <property type="project" value="UniProtKB-KW"/>
</dbReference>
<keyword evidence="5 7" id="KW-0539">Nucleus</keyword>
<reference evidence="11" key="1">
    <citation type="submission" date="2021-01" db="EMBL/GenBank/DDBJ databases">
        <authorList>
            <person name="Corre E."/>
            <person name="Pelletier E."/>
            <person name="Niang G."/>
            <person name="Scheremetjew M."/>
            <person name="Finn R."/>
            <person name="Kale V."/>
            <person name="Holt S."/>
            <person name="Cochrane G."/>
            <person name="Meng A."/>
            <person name="Brown T."/>
            <person name="Cohen L."/>
        </authorList>
    </citation>
    <scope>NUCLEOTIDE SEQUENCE</scope>
    <source>
        <strain evidence="11">Clade-D-RCC2572</strain>
    </source>
</reference>
<dbReference type="SMART" id="SM00448">
    <property type="entry name" value="REC"/>
    <property type="match status" value="1"/>
</dbReference>
<name>A0A7S0KP90_9CHLO</name>
<feature type="compositionally biased region" description="Polar residues" evidence="8">
    <location>
        <begin position="495"/>
        <end position="507"/>
    </location>
</feature>
<feature type="domain" description="Response regulatory" evidence="9">
    <location>
        <begin position="34"/>
        <end position="154"/>
    </location>
</feature>
<dbReference type="PROSITE" id="PS50110">
    <property type="entry name" value="RESPONSE_REGULATORY"/>
    <property type="match status" value="1"/>
</dbReference>
<evidence type="ECO:0000256" key="1">
    <source>
        <dbReference type="ARBA" id="ARBA00004123"/>
    </source>
</evidence>
<feature type="compositionally biased region" description="Polar residues" evidence="8">
    <location>
        <begin position="151"/>
        <end position="162"/>
    </location>
</feature>
<dbReference type="CDD" id="cd00156">
    <property type="entry name" value="REC"/>
    <property type="match status" value="1"/>
</dbReference>
<comment type="similarity">
    <text evidence="2">Belongs to the ARR-like family.</text>
</comment>
<keyword evidence="3 6" id="KW-0597">Phosphoprotein</keyword>
<dbReference type="Gene3D" id="3.40.50.2300">
    <property type="match status" value="1"/>
</dbReference>
<protein>
    <recommendedName>
        <fullName evidence="12">Response regulatory domain-containing protein</fullName>
    </recommendedName>
</protein>
<evidence type="ECO:0000256" key="6">
    <source>
        <dbReference type="PROSITE-ProRule" id="PRU00169"/>
    </source>
</evidence>
<feature type="modified residue" description="4-aspartylphosphate" evidence="6">
    <location>
        <position position="86"/>
    </location>
</feature>
<sequence>MEESRRRRRGQTKAENAKDMDVAEDDDMGGYRLRVLVVEDDDDTRAMVDSMLQSLGVEVVHARDGAEALEALKRCDEARIDMILADILIPEVDGEELLDAVRTNTKLHGVPVVIMSTVDERHAKGERIEGAGATDFLTKPLSRSMLKESLARTTRGTATISNDSESVDAAGGAGSDAARQTGKESPAEGGSGADESAKSSLTKQISAEKAGSGGDGSGGSVPRQKCDSGSDNHYHEKPLTRRSEAEAMDRWASREGGSGDCGSDDSAPRTGSGSGSHEGSGSGQRDPNDKTHFRGLSVQLVKAHGGATTMLELSLPENSAENVTVRRSNSRSAFQGFQKFLKTNVKQAPVHMMSIDLTQQHQSFYEASSIGGMPATDYVNFFGAAAGPSHSSQLDAQYSQQTQQQLQSQPSHYSMEMEYAAALGHGAAHVNPFYTVLQTAAEHAQRAPSNQATEHRAAAIRRFLKKRKERNFDKKVRYESRQKLAVSRPRVRGQFMSNATKGDSTTGKTKRASTSKGQVKEELRDAEYCHGSNEGSGEDSKEDSKEGSRSSSRQEGQGSGE</sequence>
<feature type="compositionally biased region" description="Basic residues" evidence="8">
    <location>
        <begin position="1"/>
        <end position="11"/>
    </location>
</feature>
<evidence type="ECO:0000256" key="7">
    <source>
        <dbReference type="PROSITE-ProRule" id="PRU00357"/>
    </source>
</evidence>
<dbReference type="InterPro" id="IPR050595">
    <property type="entry name" value="Bact_response_regulator"/>
</dbReference>
<evidence type="ECO:0000256" key="5">
    <source>
        <dbReference type="ARBA" id="ARBA00023242"/>
    </source>
</evidence>
<organism evidence="11">
    <name type="scientific">Ostreococcus mediterraneus</name>
    <dbReference type="NCBI Taxonomy" id="1486918"/>
    <lineage>
        <taxon>Eukaryota</taxon>
        <taxon>Viridiplantae</taxon>
        <taxon>Chlorophyta</taxon>
        <taxon>Mamiellophyceae</taxon>
        <taxon>Mamiellales</taxon>
        <taxon>Bathycoccaceae</taxon>
        <taxon>Ostreococcus</taxon>
    </lineage>
</organism>
<feature type="region of interest" description="Disordered" evidence="8">
    <location>
        <begin position="1"/>
        <end position="23"/>
    </location>
</feature>
<gene>
    <name evidence="11" type="ORF">OMED0929_LOCUS6865</name>
</gene>
<keyword evidence="4" id="KW-0090">Biological rhythms</keyword>
<evidence type="ECO:0000256" key="3">
    <source>
        <dbReference type="ARBA" id="ARBA00022553"/>
    </source>
</evidence>
<feature type="region of interest" description="Disordered" evidence="8">
    <location>
        <begin position="149"/>
        <end position="291"/>
    </location>
</feature>
<dbReference type="InterPro" id="IPR001789">
    <property type="entry name" value="Sig_transdc_resp-reg_receiver"/>
</dbReference>
<evidence type="ECO:0000313" key="11">
    <source>
        <dbReference type="EMBL" id="CAD8588249.1"/>
    </source>
</evidence>
<proteinExistence type="inferred from homology"/>
<feature type="domain" description="CCT" evidence="10">
    <location>
        <begin position="456"/>
        <end position="498"/>
    </location>
</feature>
<comment type="subcellular location">
    <subcellularLocation>
        <location evidence="1 7">Nucleus</location>
    </subcellularLocation>
</comment>
<evidence type="ECO:0008006" key="12">
    <source>
        <dbReference type="Google" id="ProtNLM"/>
    </source>
</evidence>
<dbReference type="Pfam" id="PF00072">
    <property type="entry name" value="Response_reg"/>
    <property type="match status" value="1"/>
</dbReference>
<dbReference type="PANTHER" id="PTHR44591:SF23">
    <property type="entry name" value="CHEY SUBFAMILY"/>
    <property type="match status" value="1"/>
</dbReference>
<feature type="region of interest" description="Disordered" evidence="8">
    <location>
        <begin position="474"/>
        <end position="561"/>
    </location>
</feature>
<dbReference type="AlphaFoldDB" id="A0A7S0KP90"/>
<dbReference type="InterPro" id="IPR011006">
    <property type="entry name" value="CheY-like_superfamily"/>
</dbReference>
<dbReference type="PANTHER" id="PTHR44591">
    <property type="entry name" value="STRESS RESPONSE REGULATOR PROTEIN 1"/>
    <property type="match status" value="1"/>
</dbReference>
<evidence type="ECO:0000259" key="9">
    <source>
        <dbReference type="PROSITE" id="PS50110"/>
    </source>
</evidence>
<dbReference type="InterPro" id="IPR010402">
    <property type="entry name" value="CCT_domain"/>
</dbReference>
<dbReference type="SUPFAM" id="SSF52172">
    <property type="entry name" value="CheY-like"/>
    <property type="match status" value="1"/>
</dbReference>
<feature type="compositionally biased region" description="Basic and acidic residues" evidence="8">
    <location>
        <begin position="518"/>
        <end position="528"/>
    </location>
</feature>
<feature type="compositionally biased region" description="Basic and acidic residues" evidence="8">
    <location>
        <begin position="538"/>
        <end position="548"/>
    </location>
</feature>
<feature type="compositionally biased region" description="Basic and acidic residues" evidence="8">
    <location>
        <begin position="224"/>
        <end position="253"/>
    </location>
</feature>
<evidence type="ECO:0000256" key="4">
    <source>
        <dbReference type="ARBA" id="ARBA00023108"/>
    </source>
</evidence>
<evidence type="ECO:0000256" key="8">
    <source>
        <dbReference type="SAM" id="MobiDB-lite"/>
    </source>
</evidence>
<accession>A0A7S0KP90</accession>
<dbReference type="GO" id="GO:0005634">
    <property type="term" value="C:nucleus"/>
    <property type="evidence" value="ECO:0007669"/>
    <property type="project" value="UniProtKB-SubCell"/>
</dbReference>
<dbReference type="PROSITE" id="PS51017">
    <property type="entry name" value="CCT"/>
    <property type="match status" value="1"/>
</dbReference>
<feature type="compositionally biased region" description="Low complexity" evidence="8">
    <location>
        <begin position="163"/>
        <end position="178"/>
    </location>
</feature>
<dbReference type="EMBL" id="HBEW01008127">
    <property type="protein sequence ID" value="CAD8588249.1"/>
    <property type="molecule type" value="Transcribed_RNA"/>
</dbReference>
<feature type="compositionally biased region" description="Low complexity" evidence="8">
    <location>
        <begin position="549"/>
        <end position="561"/>
    </location>
</feature>
<dbReference type="GO" id="GO:0000160">
    <property type="term" value="P:phosphorelay signal transduction system"/>
    <property type="evidence" value="ECO:0007669"/>
    <property type="project" value="InterPro"/>
</dbReference>
<evidence type="ECO:0000259" key="10">
    <source>
        <dbReference type="PROSITE" id="PS51017"/>
    </source>
</evidence>
<feature type="compositionally biased region" description="Gly residues" evidence="8">
    <location>
        <begin position="272"/>
        <end position="282"/>
    </location>
</feature>
<evidence type="ECO:0000256" key="2">
    <source>
        <dbReference type="ARBA" id="ARBA00010330"/>
    </source>
</evidence>
<dbReference type="Pfam" id="PF06203">
    <property type="entry name" value="CCT"/>
    <property type="match status" value="1"/>
</dbReference>